<organism evidence="6 7">
    <name type="scientific">Tulasnella calospora MUT 4182</name>
    <dbReference type="NCBI Taxonomy" id="1051891"/>
    <lineage>
        <taxon>Eukaryota</taxon>
        <taxon>Fungi</taxon>
        <taxon>Dikarya</taxon>
        <taxon>Basidiomycota</taxon>
        <taxon>Agaricomycotina</taxon>
        <taxon>Agaricomycetes</taxon>
        <taxon>Cantharellales</taxon>
        <taxon>Tulasnellaceae</taxon>
        <taxon>Tulasnella</taxon>
    </lineage>
</organism>
<evidence type="ECO:0000313" key="6">
    <source>
        <dbReference type="EMBL" id="KIO20056.1"/>
    </source>
</evidence>
<keyword evidence="4" id="KW-1015">Disulfide bond</keyword>
<keyword evidence="3" id="KW-0732">Signal</keyword>
<reference evidence="7" key="2">
    <citation type="submission" date="2015-01" db="EMBL/GenBank/DDBJ databases">
        <title>Evolutionary Origins and Diversification of the Mycorrhizal Mutualists.</title>
        <authorList>
            <consortium name="DOE Joint Genome Institute"/>
            <consortium name="Mycorrhizal Genomics Consortium"/>
            <person name="Kohler A."/>
            <person name="Kuo A."/>
            <person name="Nagy L.G."/>
            <person name="Floudas D."/>
            <person name="Copeland A."/>
            <person name="Barry K.W."/>
            <person name="Cichocki N."/>
            <person name="Veneault-Fourrey C."/>
            <person name="LaButti K."/>
            <person name="Lindquist E.A."/>
            <person name="Lipzen A."/>
            <person name="Lundell T."/>
            <person name="Morin E."/>
            <person name="Murat C."/>
            <person name="Riley R."/>
            <person name="Ohm R."/>
            <person name="Sun H."/>
            <person name="Tunlid A."/>
            <person name="Henrissat B."/>
            <person name="Grigoriev I.V."/>
            <person name="Hibbett D.S."/>
            <person name="Martin F."/>
        </authorList>
    </citation>
    <scope>NUCLEOTIDE SEQUENCE [LARGE SCALE GENOMIC DNA]</scope>
    <source>
        <strain evidence="7">MUT 4182</strain>
    </source>
</reference>
<dbReference type="InterPro" id="IPR008427">
    <property type="entry name" value="Extracellular_membr_CFEM_dom"/>
</dbReference>
<proteinExistence type="predicted"/>
<dbReference type="PROSITE" id="PS52012">
    <property type="entry name" value="CFEM"/>
    <property type="match status" value="1"/>
</dbReference>
<keyword evidence="7" id="KW-1185">Reference proteome</keyword>
<evidence type="ECO:0000259" key="5">
    <source>
        <dbReference type="PROSITE" id="PS52012"/>
    </source>
</evidence>
<feature type="non-terminal residue" evidence="6">
    <location>
        <position position="60"/>
    </location>
</feature>
<evidence type="ECO:0000256" key="1">
    <source>
        <dbReference type="ARBA" id="ARBA00004613"/>
    </source>
</evidence>
<accession>A0A0C3Q7L4</accession>
<feature type="domain" description="CFEM" evidence="5">
    <location>
        <begin position="1"/>
        <end position="60"/>
    </location>
</feature>
<dbReference type="AlphaFoldDB" id="A0A0C3Q7L4"/>
<evidence type="ECO:0000256" key="3">
    <source>
        <dbReference type="ARBA" id="ARBA00022729"/>
    </source>
</evidence>
<evidence type="ECO:0000313" key="7">
    <source>
        <dbReference type="Proteomes" id="UP000054248"/>
    </source>
</evidence>
<feature type="non-terminal residue" evidence="6">
    <location>
        <position position="1"/>
    </location>
</feature>
<gene>
    <name evidence="6" type="ORF">M407DRAFT_37935</name>
</gene>
<name>A0A0C3Q7L4_9AGAM</name>
<dbReference type="GO" id="GO:0005576">
    <property type="term" value="C:extracellular region"/>
    <property type="evidence" value="ECO:0007669"/>
    <property type="project" value="UniProtKB-SubCell"/>
</dbReference>
<dbReference type="EMBL" id="KN823190">
    <property type="protein sequence ID" value="KIO20056.1"/>
    <property type="molecule type" value="Genomic_DNA"/>
</dbReference>
<evidence type="ECO:0000256" key="2">
    <source>
        <dbReference type="ARBA" id="ARBA00022525"/>
    </source>
</evidence>
<comment type="subcellular location">
    <subcellularLocation>
        <location evidence="1">Secreted</location>
    </subcellularLocation>
</comment>
<evidence type="ECO:0000256" key="4">
    <source>
        <dbReference type="ARBA" id="ARBA00023157"/>
    </source>
</evidence>
<reference evidence="6 7" key="1">
    <citation type="submission" date="2014-04" db="EMBL/GenBank/DDBJ databases">
        <authorList>
            <consortium name="DOE Joint Genome Institute"/>
            <person name="Kuo A."/>
            <person name="Girlanda M."/>
            <person name="Perotto S."/>
            <person name="Kohler A."/>
            <person name="Nagy L.G."/>
            <person name="Floudas D."/>
            <person name="Copeland A."/>
            <person name="Barry K.W."/>
            <person name="Cichocki N."/>
            <person name="Veneault-Fourrey C."/>
            <person name="LaButti K."/>
            <person name="Lindquist E.A."/>
            <person name="Lipzen A."/>
            <person name="Lundell T."/>
            <person name="Morin E."/>
            <person name="Murat C."/>
            <person name="Sun H."/>
            <person name="Tunlid A."/>
            <person name="Henrissat B."/>
            <person name="Grigoriev I.V."/>
            <person name="Hibbett D.S."/>
            <person name="Martin F."/>
            <person name="Nordberg H.P."/>
            <person name="Cantor M.N."/>
            <person name="Hua S.X."/>
        </authorList>
    </citation>
    <scope>NUCLEOTIDE SEQUENCE [LARGE SCALE GENOMIC DNA]</scope>
    <source>
        <strain evidence="6 7">MUT 4182</strain>
    </source>
</reference>
<dbReference type="HOGENOM" id="CLU_063084_7_3_1"/>
<dbReference type="Proteomes" id="UP000054248">
    <property type="component" value="Unassembled WGS sequence"/>
</dbReference>
<keyword evidence="2" id="KW-0964">Secreted</keyword>
<protein>
    <recommendedName>
        <fullName evidence="5">CFEM domain-containing protein</fullName>
    </recommendedName>
</protein>
<dbReference type="Pfam" id="PF05730">
    <property type="entry name" value="CFEM"/>
    <property type="match status" value="1"/>
</dbReference>
<sequence length="60" mass="6518">CGDPCVQNAPRGDCPEDDSCLCKRYDYISYILNCLENSCANQELKTAVLVGEALCRAAVC</sequence>